<evidence type="ECO:0000256" key="4">
    <source>
        <dbReference type="ARBA" id="ARBA00022519"/>
    </source>
</evidence>
<protein>
    <submittedName>
        <fullName evidence="11">Tripartite ATP-independent periplasmic transporter DctQ component</fullName>
    </submittedName>
</protein>
<evidence type="ECO:0000313" key="12">
    <source>
        <dbReference type="Proteomes" id="UP000001880"/>
    </source>
</evidence>
<evidence type="ECO:0000256" key="2">
    <source>
        <dbReference type="ARBA" id="ARBA00022448"/>
    </source>
</evidence>
<evidence type="ECO:0000259" key="10">
    <source>
        <dbReference type="Pfam" id="PF04290"/>
    </source>
</evidence>
<dbReference type="Pfam" id="PF04290">
    <property type="entry name" value="DctQ"/>
    <property type="match status" value="1"/>
</dbReference>
<evidence type="ECO:0000256" key="3">
    <source>
        <dbReference type="ARBA" id="ARBA00022475"/>
    </source>
</evidence>
<evidence type="ECO:0000313" key="11">
    <source>
        <dbReference type="EMBL" id="ACY17323.1"/>
    </source>
</evidence>
<dbReference type="STRING" id="502025.Hoch_4834"/>
<dbReference type="GO" id="GO:0005886">
    <property type="term" value="C:plasma membrane"/>
    <property type="evidence" value="ECO:0007669"/>
    <property type="project" value="UniProtKB-SubCell"/>
</dbReference>
<dbReference type="eggNOG" id="COG4665">
    <property type="taxonomic scope" value="Bacteria"/>
</dbReference>
<keyword evidence="6 9" id="KW-1133">Transmembrane helix</keyword>
<keyword evidence="12" id="KW-1185">Reference proteome</keyword>
<keyword evidence="7 9" id="KW-0472">Membrane</keyword>
<accession>D0LSV1</accession>
<dbReference type="RefSeq" id="WP_012829921.1">
    <property type="nucleotide sequence ID" value="NC_013440.1"/>
</dbReference>
<keyword evidence="3" id="KW-1003">Cell membrane</keyword>
<dbReference type="InterPro" id="IPR055348">
    <property type="entry name" value="DctQ"/>
</dbReference>
<evidence type="ECO:0000256" key="8">
    <source>
        <dbReference type="ARBA" id="ARBA00038436"/>
    </source>
</evidence>
<proteinExistence type="inferred from homology"/>
<evidence type="ECO:0000256" key="5">
    <source>
        <dbReference type="ARBA" id="ARBA00022692"/>
    </source>
</evidence>
<dbReference type="AlphaFoldDB" id="D0LSV1"/>
<dbReference type="Proteomes" id="UP000001880">
    <property type="component" value="Chromosome"/>
</dbReference>
<keyword evidence="4" id="KW-0997">Cell inner membrane</keyword>
<organism evidence="11 12">
    <name type="scientific">Haliangium ochraceum (strain DSM 14365 / JCM 11303 / SMP-2)</name>
    <dbReference type="NCBI Taxonomy" id="502025"/>
    <lineage>
        <taxon>Bacteria</taxon>
        <taxon>Pseudomonadati</taxon>
        <taxon>Myxococcota</taxon>
        <taxon>Polyangia</taxon>
        <taxon>Haliangiales</taxon>
        <taxon>Kofleriaceae</taxon>
        <taxon>Haliangium</taxon>
    </lineage>
</organism>
<dbReference type="InterPro" id="IPR007387">
    <property type="entry name" value="TRAP_DctQ"/>
</dbReference>
<name>D0LSV1_HALO1</name>
<dbReference type="HOGENOM" id="CLU_086356_2_2_7"/>
<sequence>MSALLALSRSIDRVTSWLGKLVAWTTLAMVLIGSFNALARYLDARRLIDTQLSSNAFIELQWYLFSVVFLLGAAHTLRRDAHVRVDVFYSRLSERGRAWVDVAGMLLFLLPFCGAVVWLSWDAVLNSWSIREVSPDPGGLPRYPIKMLIPVAFALLALQGVSELCKRIAQLTGHAPLPGAAHAGGETP</sequence>
<evidence type="ECO:0000256" key="6">
    <source>
        <dbReference type="ARBA" id="ARBA00022989"/>
    </source>
</evidence>
<evidence type="ECO:0000256" key="7">
    <source>
        <dbReference type="ARBA" id="ARBA00023136"/>
    </source>
</evidence>
<feature type="transmembrane region" description="Helical" evidence="9">
    <location>
        <begin position="141"/>
        <end position="158"/>
    </location>
</feature>
<dbReference type="KEGG" id="hoh:Hoch_4834"/>
<gene>
    <name evidence="11" type="ordered locus">Hoch_4834</name>
</gene>
<feature type="transmembrane region" description="Helical" evidence="9">
    <location>
        <begin position="21"/>
        <end position="40"/>
    </location>
</feature>
<feature type="transmembrane region" description="Helical" evidence="9">
    <location>
        <begin position="60"/>
        <end position="77"/>
    </location>
</feature>
<comment type="similarity">
    <text evidence="8">Belongs to the TRAP transporter small permease family.</text>
</comment>
<dbReference type="PANTHER" id="PTHR35011">
    <property type="entry name" value="2,3-DIKETO-L-GULONATE TRAP TRANSPORTER SMALL PERMEASE PROTEIN YIAM"/>
    <property type="match status" value="1"/>
</dbReference>
<reference evidence="11 12" key="1">
    <citation type="journal article" date="2010" name="Stand. Genomic Sci.">
        <title>Complete genome sequence of Haliangium ochraceum type strain (SMP-2).</title>
        <authorList>
            <consortium name="US DOE Joint Genome Institute (JGI-PGF)"/>
            <person name="Ivanova N."/>
            <person name="Daum C."/>
            <person name="Lang E."/>
            <person name="Abt B."/>
            <person name="Kopitz M."/>
            <person name="Saunders E."/>
            <person name="Lapidus A."/>
            <person name="Lucas S."/>
            <person name="Glavina Del Rio T."/>
            <person name="Nolan M."/>
            <person name="Tice H."/>
            <person name="Copeland A."/>
            <person name="Cheng J.F."/>
            <person name="Chen F."/>
            <person name="Bruce D."/>
            <person name="Goodwin L."/>
            <person name="Pitluck S."/>
            <person name="Mavromatis K."/>
            <person name="Pati A."/>
            <person name="Mikhailova N."/>
            <person name="Chen A."/>
            <person name="Palaniappan K."/>
            <person name="Land M."/>
            <person name="Hauser L."/>
            <person name="Chang Y.J."/>
            <person name="Jeffries C.D."/>
            <person name="Detter J.C."/>
            <person name="Brettin T."/>
            <person name="Rohde M."/>
            <person name="Goker M."/>
            <person name="Bristow J."/>
            <person name="Markowitz V."/>
            <person name="Eisen J.A."/>
            <person name="Hugenholtz P."/>
            <person name="Kyrpides N.C."/>
            <person name="Klenk H.P."/>
        </authorList>
    </citation>
    <scope>NUCLEOTIDE SEQUENCE [LARGE SCALE GENOMIC DNA]</scope>
    <source>
        <strain evidence="12">DSM 14365 / CIP 107738 / JCM 11303 / AJ 13395 / SMP-2</strain>
    </source>
</reference>
<feature type="transmembrane region" description="Helical" evidence="9">
    <location>
        <begin position="98"/>
        <end position="121"/>
    </location>
</feature>
<feature type="domain" description="Tripartite ATP-independent periplasmic transporters DctQ component" evidence="10">
    <location>
        <begin position="57"/>
        <end position="168"/>
    </location>
</feature>
<keyword evidence="2" id="KW-0813">Transport</keyword>
<dbReference type="EMBL" id="CP001804">
    <property type="protein sequence ID" value="ACY17323.1"/>
    <property type="molecule type" value="Genomic_DNA"/>
</dbReference>
<comment type="subcellular location">
    <subcellularLocation>
        <location evidence="1">Cell inner membrane</location>
        <topology evidence="1">Multi-pass membrane protein</topology>
    </subcellularLocation>
</comment>
<evidence type="ECO:0000256" key="1">
    <source>
        <dbReference type="ARBA" id="ARBA00004429"/>
    </source>
</evidence>
<dbReference type="OrthoDB" id="9795655at2"/>
<dbReference type="PANTHER" id="PTHR35011:SF4">
    <property type="entry name" value="SLL1102 PROTEIN"/>
    <property type="match status" value="1"/>
</dbReference>
<keyword evidence="5 9" id="KW-0812">Transmembrane</keyword>
<evidence type="ECO:0000256" key="9">
    <source>
        <dbReference type="SAM" id="Phobius"/>
    </source>
</evidence>